<feature type="compositionally biased region" description="Low complexity" evidence="1">
    <location>
        <begin position="79"/>
        <end position="95"/>
    </location>
</feature>
<accession>A0ABR9HJD8</accession>
<evidence type="ECO:0000313" key="3">
    <source>
        <dbReference type="Proteomes" id="UP000598217"/>
    </source>
</evidence>
<dbReference type="InterPro" id="IPR036365">
    <property type="entry name" value="PGBD-like_sf"/>
</dbReference>
<keyword evidence="3" id="KW-1185">Reference proteome</keyword>
<name>A0ABR9HJD8_9ACTN</name>
<proteinExistence type="predicted"/>
<feature type="region of interest" description="Disordered" evidence="1">
    <location>
        <begin position="79"/>
        <end position="109"/>
    </location>
</feature>
<organism evidence="2 3">
    <name type="scientific">Nocardiopsis terrae</name>
    <dbReference type="NCBI Taxonomy" id="372655"/>
    <lineage>
        <taxon>Bacteria</taxon>
        <taxon>Bacillati</taxon>
        <taxon>Actinomycetota</taxon>
        <taxon>Actinomycetes</taxon>
        <taxon>Streptosporangiales</taxon>
        <taxon>Nocardiopsidaceae</taxon>
        <taxon>Nocardiopsis</taxon>
    </lineage>
</organism>
<dbReference type="EMBL" id="JADBDY010000001">
    <property type="protein sequence ID" value="MBE1459129.1"/>
    <property type="molecule type" value="Genomic_DNA"/>
</dbReference>
<dbReference type="SUPFAM" id="SSF47090">
    <property type="entry name" value="PGBD-like"/>
    <property type="match status" value="1"/>
</dbReference>
<dbReference type="Gene3D" id="1.10.101.10">
    <property type="entry name" value="PGBD-like superfamily/PGBD"/>
    <property type="match status" value="1"/>
</dbReference>
<comment type="caution">
    <text evidence="2">The sequence shown here is derived from an EMBL/GenBank/DDBJ whole genome shotgun (WGS) entry which is preliminary data.</text>
</comment>
<dbReference type="InterPro" id="IPR036366">
    <property type="entry name" value="PGBDSf"/>
</dbReference>
<sequence>MHFPARSDAYRLGDRGHAVLGIKAVLNEKFNADLDTGSALYDQATVDAVKMAQKELGIGADGAFGRLTYKGSVTYEAGEARSGAAQAPAEQAPAENTQDTGEPEAVSGC</sequence>
<dbReference type="RefSeq" id="WP_191272272.1">
    <property type="nucleotide sequence ID" value="NZ_BMXJ01000005.1"/>
</dbReference>
<reference evidence="2 3" key="1">
    <citation type="submission" date="2020-10" db="EMBL/GenBank/DDBJ databases">
        <title>Sequencing the genomes of 1000 actinobacteria strains.</title>
        <authorList>
            <person name="Klenk H.-P."/>
        </authorList>
    </citation>
    <scope>NUCLEOTIDE SEQUENCE [LARGE SCALE GENOMIC DNA]</scope>
    <source>
        <strain evidence="2 3">DSM 45157</strain>
    </source>
</reference>
<protein>
    <submittedName>
        <fullName evidence="2">Murein L,D-transpeptidase YcbB/YkuD</fullName>
    </submittedName>
</protein>
<evidence type="ECO:0000256" key="1">
    <source>
        <dbReference type="SAM" id="MobiDB-lite"/>
    </source>
</evidence>
<dbReference type="Proteomes" id="UP000598217">
    <property type="component" value="Unassembled WGS sequence"/>
</dbReference>
<evidence type="ECO:0000313" key="2">
    <source>
        <dbReference type="EMBL" id="MBE1459129.1"/>
    </source>
</evidence>
<gene>
    <name evidence="2" type="ORF">H4W79_003343</name>
</gene>